<feature type="chain" id="PRO_5045041737" evidence="2">
    <location>
        <begin position="23"/>
        <end position="182"/>
    </location>
</feature>
<feature type="signal peptide" evidence="2">
    <location>
        <begin position="1"/>
        <end position="22"/>
    </location>
</feature>
<keyword evidence="2" id="KW-0732">Signal</keyword>
<organism evidence="3 4">
    <name type="scientific">Prorocentrum cordatum</name>
    <dbReference type="NCBI Taxonomy" id="2364126"/>
    <lineage>
        <taxon>Eukaryota</taxon>
        <taxon>Sar</taxon>
        <taxon>Alveolata</taxon>
        <taxon>Dinophyceae</taxon>
        <taxon>Prorocentrales</taxon>
        <taxon>Prorocentraceae</taxon>
        <taxon>Prorocentrum</taxon>
    </lineage>
</organism>
<feature type="region of interest" description="Disordered" evidence="1">
    <location>
        <begin position="30"/>
        <end position="131"/>
    </location>
</feature>
<name>A0ABN9QPI7_9DINO</name>
<feature type="non-terminal residue" evidence="3">
    <location>
        <position position="1"/>
    </location>
</feature>
<reference evidence="3" key="1">
    <citation type="submission" date="2023-10" db="EMBL/GenBank/DDBJ databases">
        <authorList>
            <person name="Chen Y."/>
            <person name="Shah S."/>
            <person name="Dougan E. K."/>
            <person name="Thang M."/>
            <person name="Chan C."/>
        </authorList>
    </citation>
    <scope>NUCLEOTIDE SEQUENCE [LARGE SCALE GENOMIC DNA]</scope>
</reference>
<keyword evidence="4" id="KW-1185">Reference proteome</keyword>
<evidence type="ECO:0000313" key="4">
    <source>
        <dbReference type="Proteomes" id="UP001189429"/>
    </source>
</evidence>
<protein>
    <submittedName>
        <fullName evidence="3">Uncharacterized protein</fullName>
    </submittedName>
</protein>
<comment type="caution">
    <text evidence="3">The sequence shown here is derived from an EMBL/GenBank/DDBJ whole genome shotgun (WGS) entry which is preliminary data.</text>
</comment>
<feature type="non-terminal residue" evidence="3">
    <location>
        <position position="182"/>
    </location>
</feature>
<evidence type="ECO:0000256" key="2">
    <source>
        <dbReference type="SAM" id="SignalP"/>
    </source>
</evidence>
<accession>A0ABN9QPI7</accession>
<feature type="compositionally biased region" description="Basic residues" evidence="1">
    <location>
        <begin position="76"/>
        <end position="88"/>
    </location>
</feature>
<sequence>RGSARKVSLLRCLKLCFPCALRCPFTRSAAAGGPGAPSADPPCRLPAPLGGAPRPASPTPGTRAQKEVSAEQGGRTHGRRRRRRRRRTTPPLRAVPCRTGAPGRRCWPSAALPPGAATRAGSPPRPRSCGRTSQLADRALLHPEVPARAAALLCGLPRRRLGVTSRAARETGMKKVSRTVCP</sequence>
<proteinExistence type="predicted"/>
<evidence type="ECO:0000256" key="1">
    <source>
        <dbReference type="SAM" id="MobiDB-lite"/>
    </source>
</evidence>
<dbReference type="Proteomes" id="UP001189429">
    <property type="component" value="Unassembled WGS sequence"/>
</dbReference>
<dbReference type="EMBL" id="CAUYUJ010003809">
    <property type="protein sequence ID" value="CAK0806939.1"/>
    <property type="molecule type" value="Genomic_DNA"/>
</dbReference>
<evidence type="ECO:0000313" key="3">
    <source>
        <dbReference type="EMBL" id="CAK0806939.1"/>
    </source>
</evidence>
<gene>
    <name evidence="3" type="ORF">PCOR1329_LOCUS12987</name>
</gene>